<feature type="transmembrane region" description="Helical" evidence="6">
    <location>
        <begin position="80"/>
        <end position="98"/>
    </location>
</feature>
<keyword evidence="3 6" id="KW-1133">Transmembrane helix</keyword>
<dbReference type="SUPFAM" id="SSF103473">
    <property type="entry name" value="MFS general substrate transporter"/>
    <property type="match status" value="1"/>
</dbReference>
<feature type="transmembrane region" description="Helical" evidence="6">
    <location>
        <begin position="134"/>
        <end position="157"/>
    </location>
</feature>
<evidence type="ECO:0000256" key="1">
    <source>
        <dbReference type="ARBA" id="ARBA00004141"/>
    </source>
</evidence>
<dbReference type="PANTHER" id="PTHR42718:SF23">
    <property type="entry name" value="MAJOR FACILITATOR SUPERFAMILY (MFS) PROFILE DOMAIN-CONTAINING PROTEIN"/>
    <property type="match status" value="1"/>
</dbReference>
<dbReference type="OrthoDB" id="2985014at2759"/>
<evidence type="ECO:0000313" key="10">
    <source>
        <dbReference type="Proteomes" id="UP000011715"/>
    </source>
</evidence>
<feature type="transmembrane region" description="Helical" evidence="6">
    <location>
        <begin position="340"/>
        <end position="362"/>
    </location>
</feature>
<feature type="transmembrane region" description="Helical" evidence="6">
    <location>
        <begin position="368"/>
        <end position="392"/>
    </location>
</feature>
<feature type="compositionally biased region" description="Low complexity" evidence="5">
    <location>
        <begin position="230"/>
        <end position="239"/>
    </location>
</feature>
<comment type="subcellular location">
    <subcellularLocation>
        <location evidence="1">Membrane</location>
        <topology evidence="1">Multi-pass membrane protein</topology>
    </subcellularLocation>
</comment>
<reference evidence="8" key="3">
    <citation type="submission" date="2011-03" db="EMBL/GenBank/DDBJ databases">
        <title>Annotation of Magnaporthe poae ATCC 64411.</title>
        <authorList>
            <person name="Ma L.-J."/>
            <person name="Dead R."/>
            <person name="Young S.K."/>
            <person name="Zeng Q."/>
            <person name="Gargeya S."/>
            <person name="Fitzgerald M."/>
            <person name="Haas B."/>
            <person name="Abouelleil A."/>
            <person name="Alvarado L."/>
            <person name="Arachchi H.M."/>
            <person name="Berlin A."/>
            <person name="Brown A."/>
            <person name="Chapman S.B."/>
            <person name="Chen Z."/>
            <person name="Dunbar C."/>
            <person name="Freedman E."/>
            <person name="Gearin G."/>
            <person name="Gellesch M."/>
            <person name="Goldberg J."/>
            <person name="Griggs A."/>
            <person name="Gujja S."/>
            <person name="Heiman D."/>
            <person name="Howarth C."/>
            <person name="Larson L."/>
            <person name="Lui A."/>
            <person name="MacDonald P.J.P."/>
            <person name="Mehta T."/>
            <person name="Montmayeur A."/>
            <person name="Murphy C."/>
            <person name="Neiman D."/>
            <person name="Pearson M."/>
            <person name="Priest M."/>
            <person name="Roberts A."/>
            <person name="Saif S."/>
            <person name="Shea T."/>
            <person name="Shenoy N."/>
            <person name="Sisk P."/>
            <person name="Stolte C."/>
            <person name="Sykes S."/>
            <person name="Yandava C."/>
            <person name="Wortman J."/>
            <person name="Nusbaum C."/>
            <person name="Birren B."/>
        </authorList>
    </citation>
    <scope>NUCLEOTIDE SEQUENCE</scope>
    <source>
        <strain evidence="8">ATCC 64411</strain>
    </source>
</reference>
<dbReference type="GO" id="GO:0022857">
    <property type="term" value="F:transmembrane transporter activity"/>
    <property type="evidence" value="ECO:0007669"/>
    <property type="project" value="InterPro"/>
</dbReference>
<evidence type="ECO:0000256" key="5">
    <source>
        <dbReference type="SAM" id="MobiDB-lite"/>
    </source>
</evidence>
<reference evidence="9" key="4">
    <citation type="journal article" date="2015" name="G3 (Bethesda)">
        <title>Genome sequences of three phytopathogenic species of the Magnaporthaceae family of fungi.</title>
        <authorList>
            <person name="Okagaki L.H."/>
            <person name="Nunes C.C."/>
            <person name="Sailsbery J."/>
            <person name="Clay B."/>
            <person name="Brown D."/>
            <person name="John T."/>
            <person name="Oh Y."/>
            <person name="Young N."/>
            <person name="Fitzgerald M."/>
            <person name="Haas B.J."/>
            <person name="Zeng Q."/>
            <person name="Young S."/>
            <person name="Adiconis X."/>
            <person name="Fan L."/>
            <person name="Levin J.Z."/>
            <person name="Mitchell T.K."/>
            <person name="Okubara P.A."/>
            <person name="Farman M.L."/>
            <person name="Kohn L.M."/>
            <person name="Birren B."/>
            <person name="Ma L.-J."/>
            <person name="Dean R.A."/>
        </authorList>
    </citation>
    <scope>NUCLEOTIDE SEQUENCE</scope>
    <source>
        <strain evidence="9">ATCC 64411 / 73-15</strain>
    </source>
</reference>
<dbReference type="EMBL" id="GL876980">
    <property type="protein sequence ID" value="KLU92346.1"/>
    <property type="molecule type" value="Genomic_DNA"/>
</dbReference>
<dbReference type="Proteomes" id="UP000011715">
    <property type="component" value="Unassembled WGS sequence"/>
</dbReference>
<evidence type="ECO:0000256" key="6">
    <source>
        <dbReference type="SAM" id="Phobius"/>
    </source>
</evidence>
<feature type="transmembrane region" description="Helical" evidence="6">
    <location>
        <begin position="413"/>
        <end position="438"/>
    </location>
</feature>
<organism evidence="9 10">
    <name type="scientific">Magnaporthiopsis poae (strain ATCC 64411 / 73-15)</name>
    <name type="common">Kentucky bluegrass fungus</name>
    <name type="synonym">Magnaporthe poae</name>
    <dbReference type="NCBI Taxonomy" id="644358"/>
    <lineage>
        <taxon>Eukaryota</taxon>
        <taxon>Fungi</taxon>
        <taxon>Dikarya</taxon>
        <taxon>Ascomycota</taxon>
        <taxon>Pezizomycotina</taxon>
        <taxon>Sordariomycetes</taxon>
        <taxon>Sordariomycetidae</taxon>
        <taxon>Magnaporthales</taxon>
        <taxon>Magnaporthaceae</taxon>
        <taxon>Magnaporthiopsis</taxon>
    </lineage>
</organism>
<dbReference type="AlphaFoldDB" id="A0A0C4EEW0"/>
<name>A0A0C4EEW0_MAGP6</name>
<dbReference type="GO" id="GO:0016020">
    <property type="term" value="C:membrane"/>
    <property type="evidence" value="ECO:0007669"/>
    <property type="project" value="UniProtKB-SubCell"/>
</dbReference>
<dbReference type="OMA" id="SYWAFIF"/>
<dbReference type="EMBL" id="ADBL01002782">
    <property type="status" value="NOT_ANNOTATED_CDS"/>
    <property type="molecule type" value="Genomic_DNA"/>
</dbReference>
<dbReference type="InterPro" id="IPR011701">
    <property type="entry name" value="MFS"/>
</dbReference>
<dbReference type="PANTHER" id="PTHR42718">
    <property type="entry name" value="MAJOR FACILITATOR SUPERFAMILY MULTIDRUG TRANSPORTER MFSC"/>
    <property type="match status" value="1"/>
</dbReference>
<feature type="domain" description="Major facilitator superfamily (MFS) profile" evidence="7">
    <location>
        <begin position="41"/>
        <end position="481"/>
    </location>
</feature>
<protein>
    <recommendedName>
        <fullName evidence="7">Major facilitator superfamily (MFS) profile domain-containing protein</fullName>
    </recommendedName>
</protein>
<evidence type="ECO:0000256" key="2">
    <source>
        <dbReference type="ARBA" id="ARBA00022692"/>
    </source>
</evidence>
<accession>A0A0C4EEW0</accession>
<dbReference type="eggNOG" id="KOG0254">
    <property type="taxonomic scope" value="Eukaryota"/>
</dbReference>
<feature type="transmembrane region" description="Helical" evidence="6">
    <location>
        <begin position="169"/>
        <end position="188"/>
    </location>
</feature>
<feature type="transmembrane region" description="Helical" evidence="6">
    <location>
        <begin position="306"/>
        <end position="328"/>
    </location>
</feature>
<feature type="transmembrane region" description="Helical" evidence="6">
    <location>
        <begin position="458"/>
        <end position="476"/>
    </location>
</feature>
<dbReference type="Pfam" id="PF07690">
    <property type="entry name" value="MFS_1"/>
    <property type="match status" value="1"/>
</dbReference>
<dbReference type="PROSITE" id="PS00216">
    <property type="entry name" value="SUGAR_TRANSPORT_1"/>
    <property type="match status" value="1"/>
</dbReference>
<keyword evidence="2 6" id="KW-0812">Transmembrane</keyword>
<feature type="region of interest" description="Disordered" evidence="5">
    <location>
        <begin position="229"/>
        <end position="254"/>
    </location>
</feature>
<feature type="transmembrane region" description="Helical" evidence="6">
    <location>
        <begin position="267"/>
        <end position="286"/>
    </location>
</feature>
<evidence type="ECO:0000256" key="4">
    <source>
        <dbReference type="ARBA" id="ARBA00023136"/>
    </source>
</evidence>
<dbReference type="InterPro" id="IPR005829">
    <property type="entry name" value="Sugar_transporter_CS"/>
</dbReference>
<dbReference type="VEuPathDB" id="FungiDB:MAPG_11292"/>
<dbReference type="InterPro" id="IPR020846">
    <property type="entry name" value="MFS_dom"/>
</dbReference>
<evidence type="ECO:0000313" key="8">
    <source>
        <dbReference type="EMBL" id="KLU92346.1"/>
    </source>
</evidence>
<feature type="transmembrane region" description="Helical" evidence="6">
    <location>
        <begin position="42"/>
        <end position="68"/>
    </location>
</feature>
<feature type="transmembrane region" description="Helical" evidence="6">
    <location>
        <begin position="110"/>
        <end position="128"/>
    </location>
</feature>
<reference evidence="9" key="5">
    <citation type="submission" date="2015-06" db="UniProtKB">
        <authorList>
            <consortium name="EnsemblFungi"/>
        </authorList>
    </citation>
    <scope>IDENTIFICATION</scope>
    <source>
        <strain evidence="9">ATCC 64411</strain>
    </source>
</reference>
<proteinExistence type="predicted"/>
<evidence type="ECO:0000259" key="7">
    <source>
        <dbReference type="PROSITE" id="PS50850"/>
    </source>
</evidence>
<dbReference type="EnsemblFungi" id="MAPG_11292T0">
    <property type="protein sequence ID" value="MAPG_11292T0"/>
    <property type="gene ID" value="MAPG_11292"/>
</dbReference>
<dbReference type="Gene3D" id="1.20.1250.20">
    <property type="entry name" value="MFS general substrate transporter like domains"/>
    <property type="match status" value="1"/>
</dbReference>
<gene>
    <name evidence="8" type="ORF">MAPG_11292</name>
</gene>
<evidence type="ECO:0000256" key="3">
    <source>
        <dbReference type="ARBA" id="ARBA00022989"/>
    </source>
</evidence>
<keyword evidence="10" id="KW-1185">Reference proteome</keyword>
<evidence type="ECO:0000313" key="9">
    <source>
        <dbReference type="EnsemblFungi" id="MAPG_11292T0"/>
    </source>
</evidence>
<sequence>MLFPTEGDLASPARAAALRPRRKWTTGSGSGPALFRSTAHEVIFVFQATVATASSTFLTGASAIVTASIGGDLATTPSEISWIAVSTSLTAGAFQLGLGRLADLLGRRRMFIAGTGSFAAFALTTGFARNPLWMDLLCGMLGISSAMMLPPAIGILGAAYDRPSRRKNLVFSAFSSGNPLGFAIGSLLGGTASQLFNWRASYFLIAIIWGTLTIVAFWAVPNVEAVQHNGEPSPSSSSPRPLPPQPAGPDGGGSPWAWAMAGGSPRVIAVLAVGLVLLAFFCYWGTIWPHPLMPPKIWKDPDFTLLIVSLVLGNMAFYSSSFWLPYFLQLVQKREPLDVAVHLLPQPIAGLLWNVVMGLILHHVKNTLLHGIGAVAYPAFIFPALVINVIGADFQFNVVNMDVMQSLPSHQQALAGGIFNTMIRLWSAVALGISTVVFNSVGHSEEGVRDPMLSYTQAFLVSVAFAVAGIPFVPFIRVSTQGNDKAEDEDGTASDGPPAPDVGVSQAAAGGEVTSSTK</sequence>
<keyword evidence="4 6" id="KW-0472">Membrane</keyword>
<reference evidence="8" key="1">
    <citation type="submission" date="2010-05" db="EMBL/GenBank/DDBJ databases">
        <title>The Genome Sequence of Magnaporthe poae strain ATCC 64411.</title>
        <authorList>
            <consortium name="The Broad Institute Genome Sequencing Platform"/>
            <consortium name="Broad Institute Genome Sequencing Center for Infectious Disease"/>
            <person name="Ma L.-J."/>
            <person name="Dead R."/>
            <person name="Young S."/>
            <person name="Zeng Q."/>
            <person name="Koehrsen M."/>
            <person name="Alvarado L."/>
            <person name="Berlin A."/>
            <person name="Chapman S.B."/>
            <person name="Chen Z."/>
            <person name="Freedman E."/>
            <person name="Gellesch M."/>
            <person name="Goldberg J."/>
            <person name="Griggs A."/>
            <person name="Gujja S."/>
            <person name="Heilman E.R."/>
            <person name="Heiman D."/>
            <person name="Hepburn T."/>
            <person name="Howarth C."/>
            <person name="Jen D."/>
            <person name="Larson L."/>
            <person name="Mehta T."/>
            <person name="Neiman D."/>
            <person name="Pearson M."/>
            <person name="Roberts A."/>
            <person name="Saif S."/>
            <person name="Shea T."/>
            <person name="Shenoy N."/>
            <person name="Sisk P."/>
            <person name="Stolte C."/>
            <person name="Sykes S."/>
            <person name="Walk T."/>
            <person name="White J."/>
            <person name="Yandava C."/>
            <person name="Haas B."/>
            <person name="Nusbaum C."/>
            <person name="Birren B."/>
        </authorList>
    </citation>
    <scope>NUCLEOTIDE SEQUENCE</scope>
    <source>
        <strain evidence="8">ATCC 64411</strain>
    </source>
</reference>
<feature type="transmembrane region" description="Helical" evidence="6">
    <location>
        <begin position="200"/>
        <end position="220"/>
    </location>
</feature>
<reference evidence="10" key="2">
    <citation type="submission" date="2010-05" db="EMBL/GenBank/DDBJ databases">
        <title>The genome sequence of Magnaporthe poae strain ATCC 64411.</title>
        <authorList>
            <person name="Ma L.-J."/>
            <person name="Dead R."/>
            <person name="Young S."/>
            <person name="Zeng Q."/>
            <person name="Koehrsen M."/>
            <person name="Alvarado L."/>
            <person name="Berlin A."/>
            <person name="Chapman S.B."/>
            <person name="Chen Z."/>
            <person name="Freedman E."/>
            <person name="Gellesch M."/>
            <person name="Goldberg J."/>
            <person name="Griggs A."/>
            <person name="Gujja S."/>
            <person name="Heilman E.R."/>
            <person name="Heiman D."/>
            <person name="Hepburn T."/>
            <person name="Howarth C."/>
            <person name="Jen D."/>
            <person name="Larson L."/>
            <person name="Mehta T."/>
            <person name="Neiman D."/>
            <person name="Pearson M."/>
            <person name="Roberts A."/>
            <person name="Saif S."/>
            <person name="Shea T."/>
            <person name="Shenoy N."/>
            <person name="Sisk P."/>
            <person name="Stolte C."/>
            <person name="Sykes S."/>
            <person name="Walk T."/>
            <person name="White J."/>
            <person name="Yandava C."/>
            <person name="Haas B."/>
            <person name="Nusbaum C."/>
            <person name="Birren B."/>
        </authorList>
    </citation>
    <scope>NUCLEOTIDE SEQUENCE [LARGE SCALE GENOMIC DNA]</scope>
    <source>
        <strain evidence="10">ATCC 64411 / 73-15</strain>
    </source>
</reference>
<dbReference type="InterPro" id="IPR036259">
    <property type="entry name" value="MFS_trans_sf"/>
</dbReference>
<feature type="region of interest" description="Disordered" evidence="5">
    <location>
        <begin position="482"/>
        <end position="518"/>
    </location>
</feature>
<dbReference type="PROSITE" id="PS50850">
    <property type="entry name" value="MFS"/>
    <property type="match status" value="1"/>
</dbReference>